<comment type="caution">
    <text evidence="3">The sequence shown here is derived from an EMBL/GenBank/DDBJ whole genome shotgun (WGS) entry which is preliminary data.</text>
</comment>
<evidence type="ECO:0000256" key="1">
    <source>
        <dbReference type="SAM" id="Phobius"/>
    </source>
</evidence>
<name>A0A9E2KVX6_9BACT</name>
<evidence type="ECO:0000313" key="3">
    <source>
        <dbReference type="EMBL" id="MBU3830746.1"/>
    </source>
</evidence>
<reference evidence="3" key="2">
    <citation type="submission" date="2021-04" db="EMBL/GenBank/DDBJ databases">
        <authorList>
            <person name="Gilroy R."/>
        </authorList>
    </citation>
    <scope>NUCLEOTIDE SEQUENCE</scope>
    <source>
        <strain evidence="3">A5-1222</strain>
    </source>
</reference>
<reference evidence="3" key="1">
    <citation type="journal article" date="2021" name="PeerJ">
        <title>Extensive microbial diversity within the chicken gut microbiome revealed by metagenomics and culture.</title>
        <authorList>
            <person name="Gilroy R."/>
            <person name="Ravi A."/>
            <person name="Getino M."/>
            <person name="Pursley I."/>
            <person name="Horton D.L."/>
            <person name="Alikhan N.F."/>
            <person name="Baker D."/>
            <person name="Gharbi K."/>
            <person name="Hall N."/>
            <person name="Watson M."/>
            <person name="Adriaenssens E.M."/>
            <person name="Foster-Nyarko E."/>
            <person name="Jarju S."/>
            <person name="Secka A."/>
            <person name="Antonio M."/>
            <person name="Oren A."/>
            <person name="Chaudhuri R.R."/>
            <person name="La Ragione R."/>
            <person name="Hildebrand F."/>
            <person name="Pallen M.J."/>
        </authorList>
    </citation>
    <scope>NUCLEOTIDE SEQUENCE</scope>
    <source>
        <strain evidence="3">A5-1222</strain>
    </source>
</reference>
<dbReference type="EMBL" id="JAHLFM010000017">
    <property type="protein sequence ID" value="MBU3830746.1"/>
    <property type="molecule type" value="Genomic_DNA"/>
</dbReference>
<keyword evidence="1" id="KW-1133">Transmembrane helix</keyword>
<dbReference type="SMART" id="SM01276">
    <property type="entry name" value="M60-like"/>
    <property type="match status" value="1"/>
</dbReference>
<dbReference type="PROSITE" id="PS51723">
    <property type="entry name" value="PEPTIDASE_M60"/>
    <property type="match status" value="1"/>
</dbReference>
<feature type="domain" description="Peptidase M60" evidence="2">
    <location>
        <begin position="286"/>
        <end position="640"/>
    </location>
</feature>
<dbReference type="InterPro" id="IPR031161">
    <property type="entry name" value="Peptidase_M60_dom"/>
</dbReference>
<dbReference type="Gene3D" id="3.40.390.80">
    <property type="entry name" value="Peptidase M60, enhancin-like domain 2"/>
    <property type="match status" value="1"/>
</dbReference>
<accession>A0A9E2KVX6</accession>
<protein>
    <submittedName>
        <fullName evidence="3">M60 family metallopeptidase</fullName>
    </submittedName>
</protein>
<feature type="transmembrane region" description="Helical" evidence="1">
    <location>
        <begin position="7"/>
        <end position="30"/>
    </location>
</feature>
<sequence length="1392" mass="158281">MKKNKKILIGSIAGVASIALICSISIPLALKNNSSSQSQLDLIPSQPGTILKESELPTLKKSQFSINELGCQNLSIDQIKQKINEYFFYENREALFDNPNIYRNSIKNINVAKTSPYELTVKFVLNNKEQEIKIIKTIEEEYGEIKPELKQQQTSQIGTFNNSSIKVTNSNVARNINNSYYDTELLTKYKTQGFKYPSYNYNYEKGENSILTLQDGTKLDMSDAVMDEKVTLDGKQYKYSDAEFIRKEIERNQLKKHPAADGMHEKKLNDSQKAVEKSFSLQSSVKGMTSLGLYAPAGEVCELTFSEETYQQMKKQNINNFKIVINQSYWDNYRKPDPGKISTRYPYVYTEFTVSLYDLTWDHKYQFATPFGGTISVEINTPLQSSSYSNIYKSYTNYDFTVTGAVEMLSYFHGLTTESDWNDQIAKVKSGALSAPEMSIDFPFGSTNISYSSLDQIAYTNIEDIVYPKTQVSKWNDFLILSEYFGSRDISNNIHKLNFRFNDDIWGGGAAWGGGDRISCPLSWAKSTFLIDTEWALSNWGMLHEINHNFQQNDAFFIGDSHGETNQLTMDSFSIISDTGRWRNIGNPTGEYNLNGWQRMSNIYSLIQWIKNGNYNKGGNHTAGNGKPAQSAGEYEYQIYGLILFMIGSYNYANYARHDIATDNGKDSNGNSAEGGFYEILELSDYFKLDFWPALQRYSPIWYDDGQRTEANSYPNWDEYHKWPKDYNSATPEQKAQIDRLRTSYKSFDFIGNIYAAGLYMYDNDTGNYVYTNDTSAEYSIPAGKPYTFDFEKGINWLENDPNYKFSWSQIQFEPKTKLGGTLELDPTNNKKLIYTPPADKIGEIDEFDMAIVPDENFLGRPSNYVPLYKWKIKVRQVPNAAVASTYVFPNDSYLDYYSLDKRINYMRDDANIINTDITDLSQGGINFANKVDKDVPGGTRVKLNFIAPETGTYKFKVKYSFQIKMYKGFDENAEEIYSNCWYSPGSYQNINKEFQLKKGEVLPLDIFILSGSSTKSGNHIYKEQKPCLDIKATFNGKDNVVDFASNIINPDAVNLTNDPSQFITDKKYHYSSHRNIDLNKLQTSLFGLNVSRDVNTIDTSKYTFQAVSALSESGPVGGFNNIDSPLKKDDNHYVEIWAPKNSNSPDTDLVLKFNANFNTPTKIGSVNFYNRTDNWTSARPTNITIKDQNDNVLYDGKFGSQFADRSSPSTIINFDKVYEVTQLKFTVSNDTVINNGGNRTALIIDAITFTDQVALPVNKVISIQSPEIMPYGDWSFINNDSKVNISDVNGKSIKSSKNGDFIVFDIFAEAFDIVGQKALGNSNFDIYINDEFVANVDTNNPDTLENSILYSYTSKIKGGEQMRVKIVNRSDKPLYLDYIQTYGKNVYISKN</sequence>
<evidence type="ECO:0000313" key="4">
    <source>
        <dbReference type="Proteomes" id="UP000824247"/>
    </source>
</evidence>
<proteinExistence type="predicted"/>
<keyword evidence="1" id="KW-0812">Transmembrane</keyword>
<dbReference type="Pfam" id="PF13402">
    <property type="entry name" value="Peptidase_M60"/>
    <property type="match status" value="1"/>
</dbReference>
<gene>
    <name evidence="3" type="ORF">H9897_01125</name>
</gene>
<evidence type="ECO:0000259" key="2">
    <source>
        <dbReference type="PROSITE" id="PS51723"/>
    </source>
</evidence>
<organism evidence="3 4">
    <name type="scientific">Candidatus Ureaplasma intestinipullorum</name>
    <dbReference type="NCBI Taxonomy" id="2838770"/>
    <lineage>
        <taxon>Bacteria</taxon>
        <taxon>Bacillati</taxon>
        <taxon>Mycoplasmatota</taxon>
        <taxon>Mycoplasmoidales</taxon>
        <taxon>Mycoplasmoidaceae</taxon>
        <taxon>Ureaplasma</taxon>
    </lineage>
</organism>
<keyword evidence="1" id="KW-0472">Membrane</keyword>
<dbReference type="Proteomes" id="UP000824247">
    <property type="component" value="Unassembled WGS sequence"/>
</dbReference>